<dbReference type="PANTHER" id="PTHR46558:SF11">
    <property type="entry name" value="HTH-TYPE TRANSCRIPTIONAL REGULATOR XRE"/>
    <property type="match status" value="1"/>
</dbReference>
<evidence type="ECO:0000313" key="3">
    <source>
        <dbReference type="EMBL" id="HIS37226.1"/>
    </source>
</evidence>
<sequence>MITLSRLKKNFGLKVKKYREDLELTQTKLAELIGIEPASLSRIESGKSFVSSVILHKICRALNVEPVKLFDFKDIYENNLPKNDKIIAINAILAKLTDEQLDFIHGVITNLKQNI</sequence>
<proteinExistence type="predicted"/>
<keyword evidence="1" id="KW-0238">DNA-binding</keyword>
<accession>A0A9D1F0C1</accession>
<feature type="domain" description="HTH cro/C1-type" evidence="2">
    <location>
        <begin position="15"/>
        <end position="69"/>
    </location>
</feature>
<dbReference type="SMART" id="SM00530">
    <property type="entry name" value="HTH_XRE"/>
    <property type="match status" value="1"/>
</dbReference>
<gene>
    <name evidence="3" type="ORF">IAC10_11460</name>
</gene>
<dbReference type="PROSITE" id="PS50943">
    <property type="entry name" value="HTH_CROC1"/>
    <property type="match status" value="1"/>
</dbReference>
<dbReference type="InterPro" id="IPR001387">
    <property type="entry name" value="Cro/C1-type_HTH"/>
</dbReference>
<dbReference type="Pfam" id="PF01381">
    <property type="entry name" value="HTH_3"/>
    <property type="match status" value="1"/>
</dbReference>
<dbReference type="InterPro" id="IPR010982">
    <property type="entry name" value="Lambda_DNA-bd_dom_sf"/>
</dbReference>
<evidence type="ECO:0000256" key="1">
    <source>
        <dbReference type="ARBA" id="ARBA00023125"/>
    </source>
</evidence>
<reference evidence="3" key="1">
    <citation type="submission" date="2020-10" db="EMBL/GenBank/DDBJ databases">
        <authorList>
            <person name="Gilroy R."/>
        </authorList>
    </citation>
    <scope>NUCLEOTIDE SEQUENCE</scope>
    <source>
        <strain evidence="3">6276</strain>
    </source>
</reference>
<evidence type="ECO:0000313" key="4">
    <source>
        <dbReference type="Proteomes" id="UP000823928"/>
    </source>
</evidence>
<dbReference type="AlphaFoldDB" id="A0A9D1F0C1"/>
<dbReference type="EMBL" id="DVIU01000224">
    <property type="protein sequence ID" value="HIS37226.1"/>
    <property type="molecule type" value="Genomic_DNA"/>
</dbReference>
<dbReference type="SUPFAM" id="SSF47413">
    <property type="entry name" value="lambda repressor-like DNA-binding domains"/>
    <property type="match status" value="1"/>
</dbReference>
<reference evidence="3" key="2">
    <citation type="journal article" date="2021" name="PeerJ">
        <title>Extensive microbial diversity within the chicken gut microbiome revealed by metagenomics and culture.</title>
        <authorList>
            <person name="Gilroy R."/>
            <person name="Ravi A."/>
            <person name="Getino M."/>
            <person name="Pursley I."/>
            <person name="Horton D.L."/>
            <person name="Alikhan N.F."/>
            <person name="Baker D."/>
            <person name="Gharbi K."/>
            <person name="Hall N."/>
            <person name="Watson M."/>
            <person name="Adriaenssens E.M."/>
            <person name="Foster-Nyarko E."/>
            <person name="Jarju S."/>
            <person name="Secka A."/>
            <person name="Antonio M."/>
            <person name="Oren A."/>
            <person name="Chaudhuri R.R."/>
            <person name="La Ragione R."/>
            <person name="Hildebrand F."/>
            <person name="Pallen M.J."/>
        </authorList>
    </citation>
    <scope>NUCLEOTIDE SEQUENCE</scope>
    <source>
        <strain evidence="3">6276</strain>
    </source>
</reference>
<dbReference type="PANTHER" id="PTHR46558">
    <property type="entry name" value="TRACRIPTIONAL REGULATORY PROTEIN-RELATED-RELATED"/>
    <property type="match status" value="1"/>
</dbReference>
<dbReference type="CDD" id="cd00093">
    <property type="entry name" value="HTH_XRE"/>
    <property type="match status" value="1"/>
</dbReference>
<evidence type="ECO:0000259" key="2">
    <source>
        <dbReference type="PROSITE" id="PS50943"/>
    </source>
</evidence>
<dbReference type="Proteomes" id="UP000823928">
    <property type="component" value="Unassembled WGS sequence"/>
</dbReference>
<comment type="caution">
    <text evidence="3">The sequence shown here is derived from an EMBL/GenBank/DDBJ whole genome shotgun (WGS) entry which is preliminary data.</text>
</comment>
<name>A0A9D1F0C1_9BACT</name>
<dbReference type="GO" id="GO:0003677">
    <property type="term" value="F:DNA binding"/>
    <property type="evidence" value="ECO:0007669"/>
    <property type="project" value="UniProtKB-KW"/>
</dbReference>
<dbReference type="Gene3D" id="1.10.260.40">
    <property type="entry name" value="lambda repressor-like DNA-binding domains"/>
    <property type="match status" value="1"/>
</dbReference>
<protein>
    <submittedName>
        <fullName evidence="3">Helix-turn-helix transcriptional regulator</fullName>
    </submittedName>
</protein>
<organism evidence="3 4">
    <name type="scientific">Candidatus Scatousia excrementigallinarum</name>
    <dbReference type="NCBI Taxonomy" id="2840935"/>
    <lineage>
        <taxon>Bacteria</taxon>
        <taxon>Candidatus Scatousia</taxon>
    </lineage>
</organism>